<reference evidence="1 2" key="1">
    <citation type="journal article" date="2021" name="Elife">
        <title>Chloroplast acquisition without the gene transfer in kleptoplastic sea slugs, Plakobranchus ocellatus.</title>
        <authorList>
            <person name="Maeda T."/>
            <person name="Takahashi S."/>
            <person name="Yoshida T."/>
            <person name="Shimamura S."/>
            <person name="Takaki Y."/>
            <person name="Nagai Y."/>
            <person name="Toyoda A."/>
            <person name="Suzuki Y."/>
            <person name="Arimoto A."/>
            <person name="Ishii H."/>
            <person name="Satoh N."/>
            <person name="Nishiyama T."/>
            <person name="Hasebe M."/>
            <person name="Maruyama T."/>
            <person name="Minagawa J."/>
            <person name="Obokata J."/>
            <person name="Shigenobu S."/>
        </authorList>
    </citation>
    <scope>NUCLEOTIDE SEQUENCE [LARGE SCALE GENOMIC DNA]</scope>
</reference>
<proteinExistence type="predicted"/>
<accession>A0AAV3ZQW5</accession>
<evidence type="ECO:0000313" key="1">
    <source>
        <dbReference type="EMBL" id="GFN97576.1"/>
    </source>
</evidence>
<dbReference type="AlphaFoldDB" id="A0AAV3ZQW5"/>
<dbReference type="EMBL" id="BLXT01002789">
    <property type="protein sequence ID" value="GFN97576.1"/>
    <property type="molecule type" value="Genomic_DNA"/>
</dbReference>
<organism evidence="1 2">
    <name type="scientific">Plakobranchus ocellatus</name>
    <dbReference type="NCBI Taxonomy" id="259542"/>
    <lineage>
        <taxon>Eukaryota</taxon>
        <taxon>Metazoa</taxon>
        <taxon>Spiralia</taxon>
        <taxon>Lophotrochozoa</taxon>
        <taxon>Mollusca</taxon>
        <taxon>Gastropoda</taxon>
        <taxon>Heterobranchia</taxon>
        <taxon>Euthyneura</taxon>
        <taxon>Panpulmonata</taxon>
        <taxon>Sacoglossa</taxon>
        <taxon>Placobranchoidea</taxon>
        <taxon>Plakobranchidae</taxon>
        <taxon>Plakobranchus</taxon>
    </lineage>
</organism>
<name>A0AAV3ZQW5_9GAST</name>
<gene>
    <name evidence="1" type="ORF">PoB_002408200</name>
</gene>
<evidence type="ECO:0000313" key="2">
    <source>
        <dbReference type="Proteomes" id="UP000735302"/>
    </source>
</evidence>
<comment type="caution">
    <text evidence="1">The sequence shown here is derived from an EMBL/GenBank/DDBJ whole genome shotgun (WGS) entry which is preliminary data.</text>
</comment>
<keyword evidence="2" id="KW-1185">Reference proteome</keyword>
<protein>
    <submittedName>
        <fullName evidence="1">Uncharacterized protein</fullName>
    </submittedName>
</protein>
<dbReference type="Proteomes" id="UP000735302">
    <property type="component" value="Unassembled WGS sequence"/>
</dbReference>
<sequence length="127" mass="14374">MRVDPHWKRRDLSWLTRKTDVAVTVLYPPTSELDNLRKKTGLVVRAATVSIIMRGNVMATPISLSDRGTDVRPGCKTQRIIPTLRQDANCSRLGVVSPKETRVFPNMYCWTSELLPLVWAHAKATML</sequence>